<evidence type="ECO:0000256" key="1">
    <source>
        <dbReference type="ARBA" id="ARBA00001966"/>
    </source>
</evidence>
<evidence type="ECO:0000313" key="10">
    <source>
        <dbReference type="EMBL" id="ABJ81837.1"/>
    </source>
</evidence>
<dbReference type="GO" id="GO:0016491">
    <property type="term" value="F:oxidoreductase activity"/>
    <property type="evidence" value="ECO:0007669"/>
    <property type="project" value="UniProtKB-KW"/>
</dbReference>
<evidence type="ECO:0000256" key="5">
    <source>
        <dbReference type="ARBA" id="ARBA00022723"/>
    </source>
</evidence>
<dbReference type="EC" id="1.2.1.2" evidence="10"/>
<keyword evidence="4" id="KW-0004">4Fe-4S</keyword>
<dbReference type="HOGENOM" id="CLU_061371_1_1_0"/>
<evidence type="ECO:0000259" key="9">
    <source>
        <dbReference type="PROSITE" id="PS51669"/>
    </source>
</evidence>
<protein>
    <submittedName>
        <fullName evidence="10">Formate dehydrogenase</fullName>
        <ecNumber evidence="10">1.2.1.2</ecNumber>
    </submittedName>
</protein>
<dbReference type="InterPro" id="IPR027467">
    <property type="entry name" value="MopterinOxRdtase_cofactor_BS"/>
</dbReference>
<dbReference type="GO" id="GO:0051539">
    <property type="term" value="F:4 iron, 4 sulfur cluster binding"/>
    <property type="evidence" value="ECO:0007669"/>
    <property type="project" value="UniProtKB-KW"/>
</dbReference>
<keyword evidence="7" id="KW-0408">Iron</keyword>
<dbReference type="GO" id="GO:0030313">
    <property type="term" value="C:cell envelope"/>
    <property type="evidence" value="ECO:0007669"/>
    <property type="project" value="UniProtKB-SubCell"/>
</dbReference>
<dbReference type="GO" id="GO:0009061">
    <property type="term" value="P:anaerobic respiration"/>
    <property type="evidence" value="ECO:0007669"/>
    <property type="project" value="TreeGrafter"/>
</dbReference>
<dbReference type="SMART" id="SM00926">
    <property type="entry name" value="Molybdop_Fe4S4"/>
    <property type="match status" value="1"/>
</dbReference>
<sequence precursor="true">MQTRRAFLQAGAAAAVLGFDLAPAYAQMRELKISRTTETRSTCPYCSVSCGVIIHTLGDRAKNVTPQVVHVEGDPDHPINRGTLCPKGSSLQQDIVNSRRLLHPEVRRPGSDHWEPISWDAAIDEIAQRVKKTRDESFIEKDPQGRTVNRCEGIAWTGGCTDTNEFNYLVVKTMRSLGVCSLENQARV</sequence>
<organism evidence="10">
    <name type="scientific">Solibacter usitatus (strain Ellin6076)</name>
    <dbReference type="NCBI Taxonomy" id="234267"/>
    <lineage>
        <taxon>Bacteria</taxon>
        <taxon>Pseudomonadati</taxon>
        <taxon>Acidobacteriota</taxon>
        <taxon>Terriglobia</taxon>
        <taxon>Bryobacterales</taxon>
        <taxon>Solibacteraceae</taxon>
        <taxon>Candidatus Solibacter</taxon>
    </lineage>
</organism>
<dbReference type="PROSITE" id="PS00551">
    <property type="entry name" value="MOLYBDOPTERIN_PROK_1"/>
    <property type="match status" value="1"/>
</dbReference>
<dbReference type="InterPro" id="IPR006963">
    <property type="entry name" value="Mopterin_OxRdtase_4Fe-4S_dom"/>
</dbReference>
<feature type="domain" description="4Fe-4S Mo/W bis-MGD-type" evidence="9">
    <location>
        <begin position="36"/>
        <end position="99"/>
    </location>
</feature>
<dbReference type="SUPFAM" id="SSF53706">
    <property type="entry name" value="Formate dehydrogenase/DMSO reductase, domains 1-3"/>
    <property type="match status" value="1"/>
</dbReference>
<keyword evidence="6 10" id="KW-0560">Oxidoreductase</keyword>
<dbReference type="InterPro" id="IPR006311">
    <property type="entry name" value="TAT_signal"/>
</dbReference>
<dbReference type="EMBL" id="CP000473">
    <property type="protein sequence ID" value="ABJ81837.1"/>
    <property type="molecule type" value="Genomic_DNA"/>
</dbReference>
<comment type="subcellular location">
    <subcellularLocation>
        <location evidence="2">Cell envelope</location>
    </subcellularLocation>
</comment>
<dbReference type="Gene3D" id="2.20.25.90">
    <property type="entry name" value="ADC-like domains"/>
    <property type="match status" value="1"/>
</dbReference>
<evidence type="ECO:0000256" key="6">
    <source>
        <dbReference type="ARBA" id="ARBA00023002"/>
    </source>
</evidence>
<evidence type="ECO:0000256" key="8">
    <source>
        <dbReference type="ARBA" id="ARBA00023014"/>
    </source>
</evidence>
<reference evidence="10" key="1">
    <citation type="submission" date="2006-10" db="EMBL/GenBank/DDBJ databases">
        <title>Complete sequence of Solibacter usitatus Ellin6076.</title>
        <authorList>
            <consortium name="US DOE Joint Genome Institute"/>
            <person name="Copeland A."/>
            <person name="Lucas S."/>
            <person name="Lapidus A."/>
            <person name="Barry K."/>
            <person name="Detter J.C."/>
            <person name="Glavina del Rio T."/>
            <person name="Hammon N."/>
            <person name="Israni S."/>
            <person name="Dalin E."/>
            <person name="Tice H."/>
            <person name="Pitluck S."/>
            <person name="Thompson L.S."/>
            <person name="Brettin T."/>
            <person name="Bruce D."/>
            <person name="Han C."/>
            <person name="Tapia R."/>
            <person name="Gilna P."/>
            <person name="Schmutz J."/>
            <person name="Larimer F."/>
            <person name="Land M."/>
            <person name="Hauser L."/>
            <person name="Kyrpides N."/>
            <person name="Mikhailova N."/>
            <person name="Janssen P.H."/>
            <person name="Kuske C.R."/>
            <person name="Richardson P."/>
        </authorList>
    </citation>
    <scope>NUCLEOTIDE SEQUENCE</scope>
    <source>
        <strain evidence="10">Ellin6076</strain>
    </source>
</reference>
<keyword evidence="5" id="KW-0479">Metal-binding</keyword>
<evidence type="ECO:0000256" key="3">
    <source>
        <dbReference type="ARBA" id="ARBA00010312"/>
    </source>
</evidence>
<comment type="cofactor">
    <cofactor evidence="1">
        <name>[4Fe-4S] cluster</name>
        <dbReference type="ChEBI" id="CHEBI:49883"/>
    </cofactor>
</comment>
<accession>Q02AS9</accession>
<dbReference type="STRING" id="234267.Acid_0838"/>
<dbReference type="PROSITE" id="PS51669">
    <property type="entry name" value="4FE4S_MOW_BIS_MGD"/>
    <property type="match status" value="1"/>
</dbReference>
<name>Q02AS9_SOLUE</name>
<dbReference type="PANTHER" id="PTHR43598">
    <property type="entry name" value="TUNGSTEN-CONTAINING FORMYLMETHANOFURAN DEHYDROGENASE 2 SUBUNIT B"/>
    <property type="match status" value="1"/>
</dbReference>
<comment type="similarity">
    <text evidence="3">Belongs to the prokaryotic molybdopterin-containing oxidoreductase family.</text>
</comment>
<dbReference type="PROSITE" id="PS51318">
    <property type="entry name" value="TAT"/>
    <property type="match status" value="1"/>
</dbReference>
<dbReference type="PANTHER" id="PTHR43598:SF1">
    <property type="entry name" value="FORMATE DEHYDROGENASE-O MAJOR SUBUNIT"/>
    <property type="match status" value="1"/>
</dbReference>
<proteinExistence type="inferred from homology"/>
<dbReference type="eggNOG" id="COG0243">
    <property type="taxonomic scope" value="Bacteria"/>
</dbReference>
<dbReference type="InParanoid" id="Q02AS9"/>
<dbReference type="KEGG" id="sus:Acid_0838"/>
<gene>
    <name evidence="10" type="ordered locus">Acid_0838</name>
</gene>
<evidence type="ECO:0000256" key="7">
    <source>
        <dbReference type="ARBA" id="ARBA00023004"/>
    </source>
</evidence>
<evidence type="ECO:0000256" key="4">
    <source>
        <dbReference type="ARBA" id="ARBA00022485"/>
    </source>
</evidence>
<evidence type="ECO:0000256" key="2">
    <source>
        <dbReference type="ARBA" id="ARBA00004196"/>
    </source>
</evidence>
<dbReference type="Pfam" id="PF04879">
    <property type="entry name" value="Molybdop_Fe4S4"/>
    <property type="match status" value="1"/>
</dbReference>
<dbReference type="Gene3D" id="3.40.50.740">
    <property type="match status" value="1"/>
</dbReference>
<dbReference type="GO" id="GO:0009055">
    <property type="term" value="F:electron transfer activity"/>
    <property type="evidence" value="ECO:0007669"/>
    <property type="project" value="TreeGrafter"/>
</dbReference>
<dbReference type="AlphaFoldDB" id="Q02AS9"/>
<keyword evidence="8" id="KW-0411">Iron-sulfur</keyword>
<dbReference type="GO" id="GO:0030151">
    <property type="term" value="F:molybdenum ion binding"/>
    <property type="evidence" value="ECO:0007669"/>
    <property type="project" value="TreeGrafter"/>
</dbReference>